<evidence type="ECO:0000313" key="2">
    <source>
        <dbReference type="EMBL" id="JAH99906.1"/>
    </source>
</evidence>
<proteinExistence type="predicted"/>
<feature type="compositionally biased region" description="Polar residues" evidence="1">
    <location>
        <begin position="1"/>
        <end position="13"/>
    </location>
</feature>
<evidence type="ECO:0000256" key="1">
    <source>
        <dbReference type="SAM" id="MobiDB-lite"/>
    </source>
</evidence>
<name>A0A0E9XBV0_ANGAN</name>
<organism evidence="2">
    <name type="scientific">Anguilla anguilla</name>
    <name type="common">European freshwater eel</name>
    <name type="synonym">Muraena anguilla</name>
    <dbReference type="NCBI Taxonomy" id="7936"/>
    <lineage>
        <taxon>Eukaryota</taxon>
        <taxon>Metazoa</taxon>
        <taxon>Chordata</taxon>
        <taxon>Craniata</taxon>
        <taxon>Vertebrata</taxon>
        <taxon>Euteleostomi</taxon>
        <taxon>Actinopterygii</taxon>
        <taxon>Neopterygii</taxon>
        <taxon>Teleostei</taxon>
        <taxon>Anguilliformes</taxon>
        <taxon>Anguillidae</taxon>
        <taxon>Anguilla</taxon>
    </lineage>
</organism>
<dbReference type="EMBL" id="GBXM01008671">
    <property type="protein sequence ID" value="JAH99906.1"/>
    <property type="molecule type" value="Transcribed_RNA"/>
</dbReference>
<accession>A0A0E9XBV0</accession>
<feature type="region of interest" description="Disordered" evidence="1">
    <location>
        <begin position="1"/>
        <end position="44"/>
    </location>
</feature>
<sequence>MHKSTNGFTTNENPPLIKQNLIGGGKEMGQEQKGTVQRATTTDP</sequence>
<dbReference type="AlphaFoldDB" id="A0A0E9XBV0"/>
<reference evidence="2" key="1">
    <citation type="submission" date="2014-11" db="EMBL/GenBank/DDBJ databases">
        <authorList>
            <person name="Amaro Gonzalez C."/>
        </authorList>
    </citation>
    <scope>NUCLEOTIDE SEQUENCE</scope>
</reference>
<feature type="compositionally biased region" description="Polar residues" evidence="1">
    <location>
        <begin position="35"/>
        <end position="44"/>
    </location>
</feature>
<protein>
    <submittedName>
        <fullName evidence="2">Uncharacterized protein</fullName>
    </submittedName>
</protein>
<reference evidence="2" key="2">
    <citation type="journal article" date="2015" name="Fish Shellfish Immunol.">
        <title>Early steps in the European eel (Anguilla anguilla)-Vibrio vulnificus interaction in the gills: Role of the RtxA13 toxin.</title>
        <authorList>
            <person name="Callol A."/>
            <person name="Pajuelo D."/>
            <person name="Ebbesson L."/>
            <person name="Teles M."/>
            <person name="MacKenzie S."/>
            <person name="Amaro C."/>
        </authorList>
    </citation>
    <scope>NUCLEOTIDE SEQUENCE</scope>
</reference>